<evidence type="ECO:0000256" key="1">
    <source>
        <dbReference type="ARBA" id="ARBA00006525"/>
    </source>
</evidence>
<dbReference type="PANTHER" id="PTHR43022:SF1">
    <property type="entry name" value="PROTEIN SMF"/>
    <property type="match status" value="1"/>
</dbReference>
<dbReference type="EMBL" id="JBHRZH010000062">
    <property type="protein sequence ID" value="MFC3766933.1"/>
    <property type="molecule type" value="Genomic_DNA"/>
</dbReference>
<sequence length="236" mass="24282">MTEEAERLLTMDVKAVLLGDPGYPALLAESPTAPPALFYRGPRTLLGQPGIGVCGSRQASSHGLAAAGACAQVAVARGLTVVSGYARGVDTAAHLGALERGGNTVIVLAEGIQCFKHKAALSRSWDHDRAVVVSQFAPSQAWRADAAMIRNDTIVGLSRAMVVVEARERGGTFNAGLRGLALGRDVFALDLGVGGDSLGSALLTQRGAKVIGSRSELAAVLTSLSTPATSAQLRLI</sequence>
<name>A0ABV7YPV3_9ACTN</name>
<feature type="domain" description="Smf/DprA SLOG" evidence="2">
    <location>
        <begin position="16"/>
        <end position="218"/>
    </location>
</feature>
<dbReference type="SUPFAM" id="SSF102405">
    <property type="entry name" value="MCP/YpsA-like"/>
    <property type="match status" value="1"/>
</dbReference>
<comment type="similarity">
    <text evidence="1">Belongs to the DprA/Smf family.</text>
</comment>
<proteinExistence type="inferred from homology"/>
<evidence type="ECO:0000313" key="4">
    <source>
        <dbReference type="Proteomes" id="UP001595699"/>
    </source>
</evidence>
<accession>A0ABV7YPV3</accession>
<dbReference type="RefSeq" id="WP_239553732.1">
    <property type="nucleotide sequence ID" value="NZ_JAFBCM010000001.1"/>
</dbReference>
<protein>
    <submittedName>
        <fullName evidence="3">DNA-processing protein DprA</fullName>
    </submittedName>
</protein>
<dbReference type="Pfam" id="PF02481">
    <property type="entry name" value="DNA_processg_A"/>
    <property type="match status" value="1"/>
</dbReference>
<organism evidence="3 4">
    <name type="scientific">Tenggerimyces flavus</name>
    <dbReference type="NCBI Taxonomy" id="1708749"/>
    <lineage>
        <taxon>Bacteria</taxon>
        <taxon>Bacillati</taxon>
        <taxon>Actinomycetota</taxon>
        <taxon>Actinomycetes</taxon>
        <taxon>Propionibacteriales</taxon>
        <taxon>Nocardioidaceae</taxon>
        <taxon>Tenggerimyces</taxon>
    </lineage>
</organism>
<evidence type="ECO:0000313" key="3">
    <source>
        <dbReference type="EMBL" id="MFC3766933.1"/>
    </source>
</evidence>
<dbReference type="InterPro" id="IPR057666">
    <property type="entry name" value="DrpA_SLOG"/>
</dbReference>
<reference evidence="4" key="1">
    <citation type="journal article" date="2019" name="Int. J. Syst. Evol. Microbiol.">
        <title>The Global Catalogue of Microorganisms (GCM) 10K type strain sequencing project: providing services to taxonomists for standard genome sequencing and annotation.</title>
        <authorList>
            <consortium name="The Broad Institute Genomics Platform"/>
            <consortium name="The Broad Institute Genome Sequencing Center for Infectious Disease"/>
            <person name="Wu L."/>
            <person name="Ma J."/>
        </authorList>
    </citation>
    <scope>NUCLEOTIDE SEQUENCE [LARGE SCALE GENOMIC DNA]</scope>
    <source>
        <strain evidence="4">CGMCC 4.7241</strain>
    </source>
</reference>
<comment type="caution">
    <text evidence="3">The sequence shown here is derived from an EMBL/GenBank/DDBJ whole genome shotgun (WGS) entry which is preliminary data.</text>
</comment>
<dbReference type="PANTHER" id="PTHR43022">
    <property type="entry name" value="PROTEIN SMF"/>
    <property type="match status" value="1"/>
</dbReference>
<gene>
    <name evidence="3" type="ORF">ACFOUW_39320</name>
</gene>
<dbReference type="InterPro" id="IPR003488">
    <property type="entry name" value="DprA"/>
</dbReference>
<keyword evidence="4" id="KW-1185">Reference proteome</keyword>
<dbReference type="Proteomes" id="UP001595699">
    <property type="component" value="Unassembled WGS sequence"/>
</dbReference>
<dbReference type="Gene3D" id="3.40.50.450">
    <property type="match status" value="1"/>
</dbReference>
<evidence type="ECO:0000259" key="2">
    <source>
        <dbReference type="Pfam" id="PF02481"/>
    </source>
</evidence>